<dbReference type="GO" id="GO:0043139">
    <property type="term" value="F:5'-3' DNA helicase activity"/>
    <property type="evidence" value="ECO:0007669"/>
    <property type="project" value="UniProtKB-EC"/>
</dbReference>
<comment type="catalytic activity">
    <reaction evidence="4">
        <text>ATP + H2O = ADP + phosphate + H(+)</text>
        <dbReference type="Rhea" id="RHEA:13065"/>
        <dbReference type="ChEBI" id="CHEBI:15377"/>
        <dbReference type="ChEBI" id="CHEBI:15378"/>
        <dbReference type="ChEBI" id="CHEBI:30616"/>
        <dbReference type="ChEBI" id="CHEBI:43474"/>
        <dbReference type="ChEBI" id="CHEBI:456216"/>
        <dbReference type="EC" id="5.6.2.4"/>
    </reaction>
</comment>
<dbReference type="PATRIC" id="fig|301375.6.peg.2226"/>
<reference evidence="8" key="1">
    <citation type="journal article" date="2015" name="MBio">
        <title>Genome-resolved metagenomic analysis reveals roles for candidate phyla and other microbial community members in biogeochemical transformations in oil reservoirs.</title>
        <authorList>
            <person name="Hu P."/>
            <person name="Tom L."/>
            <person name="Singh A."/>
            <person name="Thomas B.C."/>
            <person name="Baker B.J."/>
            <person name="Piceno Y.M."/>
            <person name="Andersen G.L."/>
            <person name="Banfield J.F."/>
        </authorList>
    </citation>
    <scope>NUCLEOTIDE SEQUENCE [LARGE SCALE GENOMIC DNA]</scope>
    <source>
        <strain evidence="8">56_747</strain>
    </source>
</reference>
<dbReference type="InterPro" id="IPR008571">
    <property type="entry name" value="HerA-like"/>
</dbReference>
<accession>A0A101IK93</accession>
<evidence type="ECO:0000256" key="3">
    <source>
        <dbReference type="ARBA" id="ARBA00048954"/>
    </source>
</evidence>
<evidence type="ECO:0000313" key="10">
    <source>
        <dbReference type="Proteomes" id="UP000057043"/>
    </source>
</evidence>
<dbReference type="EMBL" id="LGFT01000001">
    <property type="protein sequence ID" value="KUK45568.1"/>
    <property type="molecule type" value="Genomic_DNA"/>
</dbReference>
<dbReference type="InterPro" id="IPR027417">
    <property type="entry name" value="P-loop_NTPase"/>
</dbReference>
<dbReference type="EMBL" id="LGHB01000008">
    <property type="protein sequence ID" value="KUK96796.1"/>
    <property type="molecule type" value="Genomic_DNA"/>
</dbReference>
<evidence type="ECO:0000313" key="7">
    <source>
        <dbReference type="EMBL" id="KUK45568.1"/>
    </source>
</evidence>
<dbReference type="InterPro" id="IPR002789">
    <property type="entry name" value="HerA_central"/>
</dbReference>
<evidence type="ECO:0000256" key="4">
    <source>
        <dbReference type="ARBA" id="ARBA00048988"/>
    </source>
</evidence>
<dbReference type="Gene3D" id="3.40.50.300">
    <property type="entry name" value="P-loop containing nucleotide triphosphate hydrolases"/>
    <property type="match status" value="2"/>
</dbReference>
<gene>
    <name evidence="7" type="ORF">XD72_0042</name>
    <name evidence="8" type="ORF">XE07_0882</name>
</gene>
<dbReference type="Proteomes" id="UP000053961">
    <property type="component" value="Unassembled WGS sequence"/>
</dbReference>
<evidence type="ECO:0000256" key="1">
    <source>
        <dbReference type="ARBA" id="ARBA00007816"/>
    </source>
</evidence>
<dbReference type="SUPFAM" id="SSF52540">
    <property type="entry name" value="P-loop containing nucleoside triphosphate hydrolases"/>
    <property type="match status" value="1"/>
</dbReference>
<evidence type="ECO:0000256" key="5">
    <source>
        <dbReference type="SAM" id="MobiDB-lite"/>
    </source>
</evidence>
<proteinExistence type="inferred from homology"/>
<feature type="region of interest" description="Disordered" evidence="5">
    <location>
        <begin position="477"/>
        <end position="517"/>
    </location>
</feature>
<dbReference type="AlphaFoldDB" id="A0A101IK93"/>
<name>A0A101IK93_9EURY</name>
<dbReference type="Pfam" id="PF01935">
    <property type="entry name" value="DUF87"/>
    <property type="match status" value="1"/>
</dbReference>
<comment type="caution">
    <text evidence="8">The sequence shown here is derived from an EMBL/GenBank/DDBJ whole genome shotgun (WGS) entry which is preliminary data.</text>
</comment>
<comment type="catalytic activity">
    <reaction evidence="3">
        <text>ATP + H2O = ADP + phosphate + H(+)</text>
        <dbReference type="Rhea" id="RHEA:13065"/>
        <dbReference type="ChEBI" id="CHEBI:15377"/>
        <dbReference type="ChEBI" id="CHEBI:15378"/>
        <dbReference type="ChEBI" id="CHEBI:30616"/>
        <dbReference type="ChEBI" id="CHEBI:43474"/>
        <dbReference type="ChEBI" id="CHEBI:456216"/>
        <dbReference type="EC" id="5.6.2.3"/>
    </reaction>
</comment>
<comment type="similarity">
    <text evidence="1">Belongs to the HerA family.</text>
</comment>
<reference evidence="9 10" key="2">
    <citation type="journal article" date="2015" name="MBio">
        <title>Genome-Resolved Metagenomic Analysis Reveals Roles for Candidate Phyla and Other Microbial Community Members in Biogeochemical Transformations in Oil Reservoirs.</title>
        <authorList>
            <person name="Hu P."/>
            <person name="Tom L."/>
            <person name="Singh A."/>
            <person name="Thomas B.C."/>
            <person name="Baker B.J."/>
            <person name="Piceno Y.M."/>
            <person name="Andersen G.L."/>
            <person name="Banfield J.F."/>
        </authorList>
    </citation>
    <scope>NUCLEOTIDE SEQUENCE [LARGE SCALE GENOMIC DNA]</scope>
    <source>
        <strain evidence="7">57_489</strain>
    </source>
</reference>
<evidence type="ECO:0000256" key="2">
    <source>
        <dbReference type="ARBA" id="ARBA00034617"/>
    </source>
</evidence>
<sequence>MGETSAHEFKFLIVDEASRGSYVKVKDGPRGWIIAQVVEVTRSNVAYSISIIDENNSEARERVLGLARVIGVTTGGRLAMPTNPPRPGDPVLRADAPLIEMALGLSKGNLYIGLLEGHDLKVRLEADSFVQKHCSILAKTGSGKSYTAAVVLEELLERGVALLIIDPHGEYASMKQKNTKGDFAKYDVTPRGYDVTVYSPANKTTAPHADRFLRFNGKNLTARELSAMLPEDVTNSQRGVLYEAIKILASDGGTYELEDVIAQAEKDTSKAKWGLIGHLEALEELGIFSGKATELGELLQRGKASVIEMTGVPPDLQGMIVAKLLSDLFEARKRGLVNPGMVVVEEAHNYIPERGSGRAASTPVIRTIAAEGRKFGLGLLVISQRPARVDKNVISQCNTQIILRVTNPNDLRALSKGIEGMSSELEGDIKRLPPGTAMLVSNEIEHPVTVKIRPRKSRHGGVSTPIVGCERARAAAGAARGAKPGSSLVSGTKTVPDGGPKEKKEASGGFLRKILGK</sequence>
<evidence type="ECO:0000313" key="9">
    <source>
        <dbReference type="Proteomes" id="UP000053961"/>
    </source>
</evidence>
<organism evidence="8 9">
    <name type="scientific">Methanothrix harundinacea</name>
    <dbReference type="NCBI Taxonomy" id="301375"/>
    <lineage>
        <taxon>Archaea</taxon>
        <taxon>Methanobacteriati</taxon>
        <taxon>Methanobacteriota</taxon>
        <taxon>Stenosarchaea group</taxon>
        <taxon>Methanomicrobia</taxon>
        <taxon>Methanotrichales</taxon>
        <taxon>Methanotrichaceae</taxon>
        <taxon>Methanothrix</taxon>
    </lineage>
</organism>
<dbReference type="PANTHER" id="PTHR42957:SF1">
    <property type="entry name" value="HELICASE MJ1565-RELATED"/>
    <property type="match status" value="1"/>
</dbReference>
<evidence type="ECO:0000259" key="6">
    <source>
        <dbReference type="Pfam" id="PF01935"/>
    </source>
</evidence>
<protein>
    <recommendedName>
        <fullName evidence="6">Helicase HerA central domain-containing protein</fullName>
    </recommendedName>
</protein>
<feature type="domain" description="Helicase HerA central" evidence="6">
    <location>
        <begin position="111"/>
        <end position="326"/>
    </location>
</feature>
<evidence type="ECO:0000313" key="8">
    <source>
        <dbReference type="EMBL" id="KUK96796.1"/>
    </source>
</evidence>
<dbReference type="Proteomes" id="UP000057043">
    <property type="component" value="Unassembled WGS sequence"/>
</dbReference>
<dbReference type="GO" id="GO:0043138">
    <property type="term" value="F:3'-5' DNA helicase activity"/>
    <property type="evidence" value="ECO:0007669"/>
    <property type="project" value="UniProtKB-EC"/>
</dbReference>
<comment type="catalytic activity">
    <reaction evidence="2">
        <text>Couples ATP hydrolysis with the unwinding of duplex DNA by translocating in the 3'-5' direction.</text>
        <dbReference type="EC" id="5.6.2.4"/>
    </reaction>
</comment>
<dbReference type="PANTHER" id="PTHR42957">
    <property type="entry name" value="HELICASE MJ1565-RELATED"/>
    <property type="match status" value="1"/>
</dbReference>